<dbReference type="EMBL" id="JBGMDY010000003">
    <property type="protein sequence ID" value="KAL2339536.1"/>
    <property type="molecule type" value="Genomic_DNA"/>
</dbReference>
<gene>
    <name evidence="1" type="ORF">Fmac_007476</name>
</gene>
<dbReference type="Proteomes" id="UP001603857">
    <property type="component" value="Unassembled WGS sequence"/>
</dbReference>
<comment type="caution">
    <text evidence="1">The sequence shown here is derived from an EMBL/GenBank/DDBJ whole genome shotgun (WGS) entry which is preliminary data.</text>
</comment>
<dbReference type="InterPro" id="IPR053234">
    <property type="entry name" value="RPM1_Interactor"/>
</dbReference>
<evidence type="ECO:0000313" key="1">
    <source>
        <dbReference type="EMBL" id="KAL2339536.1"/>
    </source>
</evidence>
<organism evidence="1 2">
    <name type="scientific">Flemingia macrophylla</name>
    <dbReference type="NCBI Taxonomy" id="520843"/>
    <lineage>
        <taxon>Eukaryota</taxon>
        <taxon>Viridiplantae</taxon>
        <taxon>Streptophyta</taxon>
        <taxon>Embryophyta</taxon>
        <taxon>Tracheophyta</taxon>
        <taxon>Spermatophyta</taxon>
        <taxon>Magnoliopsida</taxon>
        <taxon>eudicotyledons</taxon>
        <taxon>Gunneridae</taxon>
        <taxon>Pentapetalae</taxon>
        <taxon>rosids</taxon>
        <taxon>fabids</taxon>
        <taxon>Fabales</taxon>
        <taxon>Fabaceae</taxon>
        <taxon>Papilionoideae</taxon>
        <taxon>50 kb inversion clade</taxon>
        <taxon>NPAAA clade</taxon>
        <taxon>indigoferoid/millettioid clade</taxon>
        <taxon>Phaseoleae</taxon>
        <taxon>Flemingia</taxon>
    </lineage>
</organism>
<keyword evidence="2" id="KW-1185">Reference proteome</keyword>
<accession>A0ABD1MUN7</accession>
<evidence type="ECO:0000313" key="2">
    <source>
        <dbReference type="Proteomes" id="UP001603857"/>
    </source>
</evidence>
<reference evidence="1 2" key="1">
    <citation type="submission" date="2024-08" db="EMBL/GenBank/DDBJ databases">
        <title>Insights into the chromosomal genome structure of Flemingia macrophylla.</title>
        <authorList>
            <person name="Ding Y."/>
            <person name="Zhao Y."/>
            <person name="Bi W."/>
            <person name="Wu M."/>
            <person name="Zhao G."/>
            <person name="Gong Y."/>
            <person name="Li W."/>
            <person name="Zhang P."/>
        </authorList>
    </citation>
    <scope>NUCLEOTIDE SEQUENCE [LARGE SCALE GENOMIC DNA]</scope>
    <source>
        <strain evidence="1">DYQJB</strain>
        <tissue evidence="1">Leaf</tissue>
    </source>
</reference>
<protein>
    <submittedName>
        <fullName evidence="1">Uncharacterized protein</fullName>
    </submittedName>
</protein>
<dbReference type="PANTHER" id="PTHR33443">
    <property type="entry name" value="ZGC:112980"/>
    <property type="match status" value="1"/>
</dbReference>
<dbReference type="PANTHER" id="PTHR33443:SF30">
    <property type="entry name" value="SARCOSINE DEHYDROGENASE-2C PROTEIN"/>
    <property type="match status" value="1"/>
</dbReference>
<proteinExistence type="predicted"/>
<name>A0ABD1MUN7_9FABA</name>
<sequence length="149" mass="16775">MEEIEVNGKNLLLLSPKQETPTGSVVCLTKEDIKRFEETEECFILDFDPFESLDFSKLSLNDHEDDAADVSIIAEKGPVACRDYPHPRHVCAKFPFSTTLHERYCEMCYCCACDTPAPCKQWTSVTSPHCNLTDRGTNTGVECEESCII</sequence>
<dbReference type="AlphaFoldDB" id="A0ABD1MUN7"/>